<evidence type="ECO:0000256" key="2">
    <source>
        <dbReference type="ARBA" id="ARBA00022723"/>
    </source>
</evidence>
<dbReference type="InterPro" id="IPR046778">
    <property type="entry name" value="UPF0758_N"/>
</dbReference>
<dbReference type="PANTHER" id="PTHR30471:SF3">
    <property type="entry name" value="UPF0758 PROTEIN YEES-RELATED"/>
    <property type="match status" value="1"/>
</dbReference>
<comment type="similarity">
    <text evidence="6">Belongs to the UPF0758 family.</text>
</comment>
<evidence type="ECO:0000313" key="9">
    <source>
        <dbReference type="Proteomes" id="UP000199310"/>
    </source>
</evidence>
<dbReference type="InterPro" id="IPR001405">
    <property type="entry name" value="UPF0758"/>
</dbReference>
<reference evidence="9" key="1">
    <citation type="submission" date="2016-10" db="EMBL/GenBank/DDBJ databases">
        <authorList>
            <person name="Varghese N."/>
            <person name="Submissions S."/>
        </authorList>
    </citation>
    <scope>NUCLEOTIDE SEQUENCE [LARGE SCALE GENOMIC DNA]</scope>
    <source>
        <strain evidence="9">DSM 3695</strain>
    </source>
</reference>
<dbReference type="InterPro" id="IPR020891">
    <property type="entry name" value="UPF0758_CS"/>
</dbReference>
<dbReference type="GO" id="GO:0006508">
    <property type="term" value="P:proteolysis"/>
    <property type="evidence" value="ECO:0007669"/>
    <property type="project" value="UniProtKB-KW"/>
</dbReference>
<dbReference type="OrthoDB" id="9804482at2"/>
<keyword evidence="5" id="KW-0482">Metalloprotease</keyword>
<dbReference type="Pfam" id="PF04002">
    <property type="entry name" value="RadC"/>
    <property type="match status" value="1"/>
</dbReference>
<dbReference type="InterPro" id="IPR025657">
    <property type="entry name" value="RadC_JAB"/>
</dbReference>
<organism evidence="8 9">
    <name type="scientific">Chitinophaga arvensicola</name>
    <dbReference type="NCBI Taxonomy" id="29529"/>
    <lineage>
        <taxon>Bacteria</taxon>
        <taxon>Pseudomonadati</taxon>
        <taxon>Bacteroidota</taxon>
        <taxon>Chitinophagia</taxon>
        <taxon>Chitinophagales</taxon>
        <taxon>Chitinophagaceae</taxon>
        <taxon>Chitinophaga</taxon>
    </lineage>
</organism>
<evidence type="ECO:0000256" key="1">
    <source>
        <dbReference type="ARBA" id="ARBA00022670"/>
    </source>
</evidence>
<dbReference type="InterPro" id="IPR037518">
    <property type="entry name" value="MPN"/>
</dbReference>
<accession>A0A1I0SD74</accession>
<dbReference type="NCBIfam" id="NF000642">
    <property type="entry name" value="PRK00024.1"/>
    <property type="match status" value="1"/>
</dbReference>
<evidence type="ECO:0000256" key="3">
    <source>
        <dbReference type="ARBA" id="ARBA00022801"/>
    </source>
</evidence>
<evidence type="ECO:0000313" key="8">
    <source>
        <dbReference type="EMBL" id="SEW55988.1"/>
    </source>
</evidence>
<evidence type="ECO:0000256" key="5">
    <source>
        <dbReference type="ARBA" id="ARBA00023049"/>
    </source>
</evidence>
<evidence type="ECO:0000256" key="6">
    <source>
        <dbReference type="RuleBase" id="RU003797"/>
    </source>
</evidence>
<dbReference type="GO" id="GO:0008237">
    <property type="term" value="F:metallopeptidase activity"/>
    <property type="evidence" value="ECO:0007669"/>
    <property type="project" value="UniProtKB-KW"/>
</dbReference>
<keyword evidence="9" id="KW-1185">Reference proteome</keyword>
<dbReference type="Gene3D" id="3.40.140.10">
    <property type="entry name" value="Cytidine Deaminase, domain 2"/>
    <property type="match status" value="1"/>
</dbReference>
<proteinExistence type="inferred from homology"/>
<keyword evidence="3" id="KW-0378">Hydrolase</keyword>
<dbReference type="STRING" id="29529.SAMN04488122_6531"/>
<name>A0A1I0SD74_9BACT</name>
<dbReference type="Proteomes" id="UP000199310">
    <property type="component" value="Unassembled WGS sequence"/>
</dbReference>
<dbReference type="EMBL" id="FOJG01000002">
    <property type="protein sequence ID" value="SEW55988.1"/>
    <property type="molecule type" value="Genomic_DNA"/>
</dbReference>
<gene>
    <name evidence="8" type="ORF">SAMN04488122_6531</name>
</gene>
<dbReference type="RefSeq" id="WP_089903423.1">
    <property type="nucleotide sequence ID" value="NZ_FOJG01000002.1"/>
</dbReference>
<keyword evidence="2" id="KW-0479">Metal-binding</keyword>
<dbReference type="Pfam" id="PF20582">
    <property type="entry name" value="UPF0758_N"/>
    <property type="match status" value="1"/>
</dbReference>
<feature type="domain" description="MPN" evidence="7">
    <location>
        <begin position="113"/>
        <end position="235"/>
    </location>
</feature>
<sequence length="235" mass="26000">MFVNVNPVPHLAIRHWPEDEQPREKLVNIGAAALSNAELLAILLHTGHKNKSALELAKEILRLADNNLSELGKIHVKKLQRLHGVGSAKAITVLAAMELARRRQAGNILKKQVISSGADAALFFKPMLADQGIEKFYVMYLNHANKVLHYSHISTGTITSTLVDTRVIFREALDAAATKLLLCHNHPSGSLRPSQADIRITHKIKDMGQLFDIQVLDHIIVSETGYCSLMEEGMI</sequence>
<dbReference type="NCBIfam" id="TIGR00608">
    <property type="entry name" value="radc"/>
    <property type="match status" value="1"/>
</dbReference>
<keyword evidence="4" id="KW-0862">Zinc</keyword>
<dbReference type="PROSITE" id="PS01302">
    <property type="entry name" value="UPF0758"/>
    <property type="match status" value="1"/>
</dbReference>
<keyword evidence="1" id="KW-0645">Protease</keyword>
<dbReference type="GO" id="GO:0046872">
    <property type="term" value="F:metal ion binding"/>
    <property type="evidence" value="ECO:0007669"/>
    <property type="project" value="UniProtKB-KW"/>
</dbReference>
<evidence type="ECO:0000256" key="4">
    <source>
        <dbReference type="ARBA" id="ARBA00022833"/>
    </source>
</evidence>
<dbReference type="CDD" id="cd08071">
    <property type="entry name" value="MPN_DUF2466"/>
    <property type="match status" value="1"/>
</dbReference>
<dbReference type="PROSITE" id="PS50249">
    <property type="entry name" value="MPN"/>
    <property type="match status" value="1"/>
</dbReference>
<dbReference type="AlphaFoldDB" id="A0A1I0SD74"/>
<dbReference type="PANTHER" id="PTHR30471">
    <property type="entry name" value="DNA REPAIR PROTEIN RADC"/>
    <property type="match status" value="1"/>
</dbReference>
<evidence type="ECO:0000259" key="7">
    <source>
        <dbReference type="PROSITE" id="PS50249"/>
    </source>
</evidence>
<protein>
    <submittedName>
        <fullName evidence="8">DNA repair protein RadC</fullName>
    </submittedName>
</protein>